<gene>
    <name evidence="11" type="ORF">BJI46_01760</name>
</gene>
<dbReference type="SUPFAM" id="SSF51730">
    <property type="entry name" value="FAD-linked oxidoreductase"/>
    <property type="match status" value="1"/>
</dbReference>
<evidence type="ECO:0000256" key="8">
    <source>
        <dbReference type="ARBA" id="ARBA00048628"/>
    </source>
</evidence>
<organism evidence="11 12">
    <name type="scientific">Acinetobacter qingfengensis</name>
    <dbReference type="NCBI Taxonomy" id="1262585"/>
    <lineage>
        <taxon>Bacteria</taxon>
        <taxon>Pseudomonadati</taxon>
        <taxon>Pseudomonadota</taxon>
        <taxon>Gammaproteobacteria</taxon>
        <taxon>Moraxellales</taxon>
        <taxon>Moraxellaceae</taxon>
        <taxon>Acinetobacter</taxon>
    </lineage>
</organism>
<dbReference type="AlphaFoldDB" id="A0A1E7RCP3"/>
<dbReference type="GO" id="GO:0005829">
    <property type="term" value="C:cytosol"/>
    <property type="evidence" value="ECO:0007669"/>
    <property type="project" value="TreeGrafter"/>
</dbReference>
<comment type="pathway">
    <text evidence="7">Amino-acid biosynthesis; L-methionine biosynthesis via de novo pathway.</text>
</comment>
<evidence type="ECO:0000313" key="12">
    <source>
        <dbReference type="Proteomes" id="UP000185895"/>
    </source>
</evidence>
<dbReference type="RefSeq" id="WP_070069328.1">
    <property type="nucleotide sequence ID" value="NZ_MKKK01000012.1"/>
</dbReference>
<reference evidence="11 12" key="1">
    <citation type="submission" date="2016-09" db="EMBL/GenBank/DDBJ databases">
        <authorList>
            <person name="Capua I."/>
            <person name="De Benedictis P."/>
            <person name="Joannis T."/>
            <person name="Lombin L.H."/>
            <person name="Cattoli G."/>
        </authorList>
    </citation>
    <scope>NUCLEOTIDE SEQUENCE [LARGE SCALE GENOMIC DNA]</scope>
    <source>
        <strain evidence="11 12">ANC 4671</strain>
    </source>
</reference>
<accession>A0A1E7RCP3</accession>
<dbReference type="GO" id="GO:0071949">
    <property type="term" value="F:FAD binding"/>
    <property type="evidence" value="ECO:0007669"/>
    <property type="project" value="TreeGrafter"/>
</dbReference>
<evidence type="ECO:0000256" key="5">
    <source>
        <dbReference type="ARBA" id="ARBA00022827"/>
    </source>
</evidence>
<protein>
    <recommendedName>
        <fullName evidence="9">Methylenetetrahydrofolate reductase</fullName>
    </recommendedName>
</protein>
<dbReference type="GO" id="GO:0009086">
    <property type="term" value="P:methionine biosynthetic process"/>
    <property type="evidence" value="ECO:0007669"/>
    <property type="project" value="TreeGrafter"/>
</dbReference>
<evidence type="ECO:0000313" key="11">
    <source>
        <dbReference type="EMBL" id="OEY97179.1"/>
    </source>
</evidence>
<evidence type="ECO:0000256" key="7">
    <source>
        <dbReference type="ARBA" id="ARBA00034478"/>
    </source>
</evidence>
<dbReference type="GO" id="GO:0035999">
    <property type="term" value="P:tetrahydrofolate interconversion"/>
    <property type="evidence" value="ECO:0007669"/>
    <property type="project" value="UniProtKB-UniPathway"/>
</dbReference>
<dbReference type="OrthoDB" id="9795431at2"/>
<keyword evidence="12" id="KW-1185">Reference proteome</keyword>
<dbReference type="PANTHER" id="PTHR45754:SF3">
    <property type="entry name" value="METHYLENETETRAHYDROFOLATE REDUCTASE (NADPH)"/>
    <property type="match status" value="1"/>
</dbReference>
<comment type="pathway">
    <text evidence="2 9">One-carbon metabolism; tetrahydrofolate interconversion.</text>
</comment>
<dbReference type="Proteomes" id="UP000185895">
    <property type="component" value="Unassembled WGS sequence"/>
</dbReference>
<proteinExistence type="inferred from homology"/>
<keyword evidence="6 9" id="KW-0560">Oxidoreductase</keyword>
<dbReference type="InterPro" id="IPR003171">
    <property type="entry name" value="Mehydrof_redctse-like"/>
</dbReference>
<sequence>MSKLSTYFAQQQFCFSIEYIEKQNAKPELVHHIAGYPACLAVADRVHSDEDRAPLDIAKDIVQSDLLLHYSGKGRDIKELKIFLLQAQQRQHFDVLMLTGDKLKQHHFGLDDPTLRSRYLESVNSVQYAKNYDQRFHIGVAFNPFKYTHSERQAQYLKLHKKIQVGADFIVCQLGFDIEQLKRLMQYRQQQGWQTPVMACVMPLSYQRAKFLIEHKVAGIVIATDLFEQLKQEFQQDPQIAEQRMYQRAALHILICKALGFAGIHLSGCEKKTQITKLEQAIQQYKNLTLQQCWQKYLNLNQVNGQSGQIPENGAKETASAAQITKYYFLSRLHAVFFHSKLAMRFGYWLFSAKFWKKSQAQRTLLILEHASKHALVGCESCGQCRLDQTLYICPETCPKGLANGPCGGTTLDRCEFNDRECIHSQKFRIAEQVQQLNILKDQIIPTVSIESRGQSSWLNWFQSQQCSKELTRQKSSVSSDHLQ</sequence>
<dbReference type="PANTHER" id="PTHR45754">
    <property type="entry name" value="METHYLENETETRAHYDROFOLATE REDUCTASE"/>
    <property type="match status" value="1"/>
</dbReference>
<evidence type="ECO:0000256" key="3">
    <source>
        <dbReference type="ARBA" id="ARBA00006743"/>
    </source>
</evidence>
<keyword evidence="4 9" id="KW-0285">Flavoprotein</keyword>
<dbReference type="Gene3D" id="3.20.20.220">
    <property type="match status" value="1"/>
</dbReference>
<dbReference type="STRING" id="1262585.BJI46_01760"/>
<evidence type="ECO:0000256" key="1">
    <source>
        <dbReference type="ARBA" id="ARBA00001974"/>
    </source>
</evidence>
<evidence type="ECO:0000256" key="2">
    <source>
        <dbReference type="ARBA" id="ARBA00004777"/>
    </source>
</evidence>
<dbReference type="InterPro" id="IPR029041">
    <property type="entry name" value="FAD-linked_oxidoreductase-like"/>
</dbReference>
<comment type="similarity">
    <text evidence="3 9">Belongs to the methylenetetrahydrofolate reductase family.</text>
</comment>
<evidence type="ECO:0000256" key="9">
    <source>
        <dbReference type="RuleBase" id="RU003862"/>
    </source>
</evidence>
<evidence type="ECO:0000256" key="6">
    <source>
        <dbReference type="ARBA" id="ARBA00023002"/>
    </source>
</evidence>
<comment type="catalytic activity">
    <reaction evidence="8">
        <text>(6S)-5-methyl-5,6,7,8-tetrahydrofolate + NAD(+) = (6R)-5,10-methylene-5,6,7,8-tetrahydrofolate + NADH + H(+)</text>
        <dbReference type="Rhea" id="RHEA:19821"/>
        <dbReference type="ChEBI" id="CHEBI:15378"/>
        <dbReference type="ChEBI" id="CHEBI:15636"/>
        <dbReference type="ChEBI" id="CHEBI:18608"/>
        <dbReference type="ChEBI" id="CHEBI:57540"/>
        <dbReference type="ChEBI" id="CHEBI:57945"/>
        <dbReference type="EC" id="1.5.1.54"/>
    </reaction>
    <physiologicalReaction direction="right-to-left" evidence="8">
        <dbReference type="Rhea" id="RHEA:19823"/>
    </physiologicalReaction>
</comment>
<comment type="caution">
    <text evidence="11">The sequence shown here is derived from an EMBL/GenBank/DDBJ whole genome shotgun (WGS) entry which is preliminary data.</text>
</comment>
<dbReference type="Pfam" id="PF12225">
    <property type="entry name" value="DUF5981"/>
    <property type="match status" value="1"/>
</dbReference>
<comment type="cofactor">
    <cofactor evidence="1 9">
        <name>FAD</name>
        <dbReference type="ChEBI" id="CHEBI:57692"/>
    </cofactor>
</comment>
<keyword evidence="5 9" id="KW-0274">FAD</keyword>
<evidence type="ECO:0000256" key="4">
    <source>
        <dbReference type="ARBA" id="ARBA00022630"/>
    </source>
</evidence>
<evidence type="ECO:0000259" key="10">
    <source>
        <dbReference type="Pfam" id="PF12225"/>
    </source>
</evidence>
<dbReference type="InterPro" id="IPR022026">
    <property type="entry name" value="DUF5981"/>
</dbReference>
<feature type="domain" description="Methylene-tetrahydrofolate reductase C-terminal-like" evidence="10">
    <location>
        <begin position="363"/>
        <end position="447"/>
    </location>
</feature>
<dbReference type="GO" id="GO:0106312">
    <property type="term" value="F:methylenetetrahydrofolate reductase (NADH) activity"/>
    <property type="evidence" value="ECO:0007669"/>
    <property type="project" value="UniProtKB-EC"/>
</dbReference>
<dbReference type="EMBL" id="MKKK01000012">
    <property type="protein sequence ID" value="OEY97179.1"/>
    <property type="molecule type" value="Genomic_DNA"/>
</dbReference>
<name>A0A1E7RCP3_9GAMM</name>
<dbReference type="UniPathway" id="UPA00193"/>
<dbReference type="Pfam" id="PF02219">
    <property type="entry name" value="MTHFR"/>
    <property type="match status" value="1"/>
</dbReference>